<dbReference type="RefSeq" id="WP_047006262.1">
    <property type="nucleotide sequence ID" value="NZ_CP018097.1"/>
</dbReference>
<dbReference type="PATRIC" id="fig|502682.8.peg.1160"/>
<protein>
    <submittedName>
        <fullName evidence="1">Uncharacterized protein</fullName>
    </submittedName>
</protein>
<name>A0A0G9MS84_9SPHN</name>
<gene>
    <name evidence="1" type="ORF">AAW01_05665</name>
</gene>
<dbReference type="EMBL" id="LBHC01000001">
    <property type="protein sequence ID" value="KLE33414.1"/>
    <property type="molecule type" value="Genomic_DNA"/>
</dbReference>
<keyword evidence="2" id="KW-1185">Reference proteome</keyword>
<dbReference type="AlphaFoldDB" id="A0A0G9MS84"/>
<proteinExistence type="predicted"/>
<dbReference type="Proteomes" id="UP000053070">
    <property type="component" value="Unassembled WGS sequence"/>
</dbReference>
<organism evidence="1 2">
    <name type="scientific">Aurantiacibacter gangjinensis</name>
    <dbReference type="NCBI Taxonomy" id="502682"/>
    <lineage>
        <taxon>Bacteria</taxon>
        <taxon>Pseudomonadati</taxon>
        <taxon>Pseudomonadota</taxon>
        <taxon>Alphaproteobacteria</taxon>
        <taxon>Sphingomonadales</taxon>
        <taxon>Erythrobacteraceae</taxon>
        <taxon>Aurantiacibacter</taxon>
    </lineage>
</organism>
<reference evidence="1 2" key="1">
    <citation type="submission" date="2015-04" db="EMBL/GenBank/DDBJ databases">
        <title>The draft genome sequence of Erythrobacr gangjinensis K7-2.</title>
        <authorList>
            <person name="Zhuang L."/>
            <person name="Liu Y."/>
            <person name="Shao Z."/>
        </authorList>
    </citation>
    <scope>NUCLEOTIDE SEQUENCE [LARGE SCALE GENOMIC DNA]</scope>
    <source>
        <strain evidence="1 2">K7-2</strain>
    </source>
</reference>
<sequence>MEWMFVPLRRYFDFNGRSRRKEAWSFIAFTLIVYGLCLVPHFLLFEDGDEGMHIASQIALGAAMLGFAIPHLALQVRREHDRGRSGWFVLLIFLPYIGALIALINLLWPGQRGENRYGPDPRIRYVPDAKATQAPRYRPGYSQRF</sequence>
<dbReference type="Pfam" id="PF05656">
    <property type="entry name" value="DUF805"/>
    <property type="match status" value="1"/>
</dbReference>
<dbReference type="STRING" id="502682.BMF35_a0134"/>
<dbReference type="PANTHER" id="PTHR34980">
    <property type="entry name" value="INNER MEMBRANE PROTEIN-RELATED-RELATED"/>
    <property type="match status" value="1"/>
</dbReference>
<dbReference type="InterPro" id="IPR008523">
    <property type="entry name" value="DUF805"/>
</dbReference>
<dbReference type="GO" id="GO:0005886">
    <property type="term" value="C:plasma membrane"/>
    <property type="evidence" value="ECO:0007669"/>
    <property type="project" value="TreeGrafter"/>
</dbReference>
<dbReference type="PANTHER" id="PTHR34980:SF2">
    <property type="entry name" value="INNER MEMBRANE PROTEIN YHAH-RELATED"/>
    <property type="match status" value="1"/>
</dbReference>
<accession>A0A0G9MS84</accession>
<dbReference type="KEGG" id="egn:BMF35_a0134"/>
<dbReference type="OrthoDB" id="9812349at2"/>
<evidence type="ECO:0000313" key="2">
    <source>
        <dbReference type="Proteomes" id="UP000053070"/>
    </source>
</evidence>
<comment type="caution">
    <text evidence="1">The sequence shown here is derived from an EMBL/GenBank/DDBJ whole genome shotgun (WGS) entry which is preliminary data.</text>
</comment>
<evidence type="ECO:0000313" key="1">
    <source>
        <dbReference type="EMBL" id="KLE33414.1"/>
    </source>
</evidence>